<name>A0AAW0ETF3_9TRYP</name>
<dbReference type="AlphaFoldDB" id="A0AAW0ETF3"/>
<protein>
    <submittedName>
        <fullName evidence="2">von Willebrand factor type A domain containing protein</fullName>
    </submittedName>
</protein>
<comment type="caution">
    <text evidence="2">The sequence shown here is derived from an EMBL/GenBank/DDBJ whole genome shotgun (WGS) entry which is preliminary data.</text>
</comment>
<organism evidence="2 3">
    <name type="scientific">Novymonas esmeraldas</name>
    <dbReference type="NCBI Taxonomy" id="1808958"/>
    <lineage>
        <taxon>Eukaryota</taxon>
        <taxon>Discoba</taxon>
        <taxon>Euglenozoa</taxon>
        <taxon>Kinetoplastea</taxon>
        <taxon>Metakinetoplastina</taxon>
        <taxon>Trypanosomatida</taxon>
        <taxon>Trypanosomatidae</taxon>
        <taxon>Novymonas</taxon>
    </lineage>
</organism>
<evidence type="ECO:0000313" key="3">
    <source>
        <dbReference type="Proteomes" id="UP001430356"/>
    </source>
</evidence>
<dbReference type="InterPro" id="IPR036465">
    <property type="entry name" value="vWFA_dom_sf"/>
</dbReference>
<dbReference type="PANTHER" id="PTHR45737">
    <property type="entry name" value="VON WILLEBRAND FACTOR A DOMAIN-CONTAINING PROTEIN 5A"/>
    <property type="match status" value="1"/>
</dbReference>
<dbReference type="Proteomes" id="UP001430356">
    <property type="component" value="Unassembled WGS sequence"/>
</dbReference>
<evidence type="ECO:0000313" key="2">
    <source>
        <dbReference type="EMBL" id="KAK7195993.1"/>
    </source>
</evidence>
<sequence>MDASATYYAFPGHDRGVLLATTFKPLSLRAADVHVRLAGYAAQVTLSLEYVNETNTMARVFAAYPTPPGYHLQQTTLQGPTREVTARTFEQSRPLRSVESGGALRAKPLADASAVSVATQCVPWGVGPGEAVLMRAVYHVPIHAAQRTGEVVVQLPATLVPAVQRPPEVQRAYVGFLDARSRERRLTQPSGTLRVVVDAQLLLPLRGVVTLEKGGDVVPELESGGDGGATVRLDYVGDTHFQLMYTDELPAAVHRQTTLCLRIPVSETSEPLRLHTAVAPTSAPGDPTPAAAVALCITPSLASCPSNAEVVFVVDVHSVPLAAAVAESILSAIDSLDGTASRVNVVLCRDAHRGGAVALLPDGAVSPAAVPLDSVSAFIKEEGVQTVASSAALGAAILSPHLPSVLRAVVAGRGVVTSVPAGYVRNIVVLSDGGHQATDAEAAAMVCEVANARRCCRVHAVALAATADVAVLCELVESTGGLFATAVPPRRDGAVDAEEAVDEAVLATVAAAAVPCLVGVRTHWDVAEGTNTSAEAAAAPPPSLLRLAANADGSDVACIPHGTQRVLYGLLRSADTNVSLRLSGRVGETVIEYTASCAVAPAADGSSSSGGGGGDAAAAAAAAASGDDASTAAAQQSTLATAAAAARIAYLADTQHATTEAEAHEVIALSRSLALPSLYTTLTDGTSGPGGEHKAGGVVHLPSLQTLARVDLAIRARRAAVQSAAARASLWTA</sequence>
<gene>
    <name evidence="2" type="ORF">NESM_000532600</name>
</gene>
<reference evidence="2 3" key="1">
    <citation type="journal article" date="2021" name="MBio">
        <title>A New Model Trypanosomatid, Novymonas esmeraldas: Genomic Perception of Its 'Candidatus Pandoraea novymonadis' Endosymbiont.</title>
        <authorList>
            <person name="Zakharova A."/>
            <person name="Saura A."/>
            <person name="Butenko A."/>
            <person name="Podesvova L."/>
            <person name="Warmusova S."/>
            <person name="Kostygov A.Y."/>
            <person name="Nenarokova A."/>
            <person name="Lukes J."/>
            <person name="Opperdoes F.R."/>
            <person name="Yurchenko V."/>
        </authorList>
    </citation>
    <scope>NUCLEOTIDE SEQUENCE [LARGE SCALE GENOMIC DNA]</scope>
    <source>
        <strain evidence="2 3">E262AT.01</strain>
    </source>
</reference>
<accession>A0AAW0ETF3</accession>
<dbReference type="Gene3D" id="3.40.50.410">
    <property type="entry name" value="von Willebrand factor, type A domain"/>
    <property type="match status" value="1"/>
</dbReference>
<proteinExistence type="predicted"/>
<keyword evidence="3" id="KW-1185">Reference proteome</keyword>
<dbReference type="InterPro" id="IPR002035">
    <property type="entry name" value="VWF_A"/>
</dbReference>
<dbReference type="EMBL" id="JAECZO010000066">
    <property type="protein sequence ID" value="KAK7195993.1"/>
    <property type="molecule type" value="Genomic_DNA"/>
</dbReference>
<dbReference type="PANTHER" id="PTHR45737:SF6">
    <property type="entry name" value="VON WILLEBRAND FACTOR A DOMAIN-CONTAINING PROTEIN 5A"/>
    <property type="match status" value="1"/>
</dbReference>
<dbReference type="Pfam" id="PF13768">
    <property type="entry name" value="VWA_3"/>
    <property type="match status" value="1"/>
</dbReference>
<evidence type="ECO:0000259" key="1">
    <source>
        <dbReference type="Pfam" id="PF13768"/>
    </source>
</evidence>
<feature type="domain" description="VWFA" evidence="1">
    <location>
        <begin position="309"/>
        <end position="482"/>
    </location>
</feature>